<keyword evidence="1" id="KW-0472">Membrane</keyword>
<keyword evidence="3" id="KW-1185">Reference proteome</keyword>
<gene>
    <name evidence="2" type="ORF">ACFO4R_00490</name>
</gene>
<evidence type="ECO:0000256" key="1">
    <source>
        <dbReference type="SAM" id="Phobius"/>
    </source>
</evidence>
<sequence>MLNLLCPKNEKSGTTKRNMEITGNKYQFFTLLSPFFFYFANCEVFPIYFLNKQNDTPFGYHLFVKKIIQKAIDDNLVERYHFMLFRNLLEKTASFLGYNNWGDILVADGMSDEDRKAYIRFINLSSHNKISDLEAKELKPNEKNLLKLLFENFKREYKWKE</sequence>
<name>A0ABV9QLH8_9FIRM</name>
<reference evidence="3" key="1">
    <citation type="journal article" date="2019" name="Int. J. Syst. Evol. Microbiol.">
        <title>The Global Catalogue of Microorganisms (GCM) 10K type strain sequencing project: providing services to taxonomists for standard genome sequencing and annotation.</title>
        <authorList>
            <consortium name="The Broad Institute Genomics Platform"/>
            <consortium name="The Broad Institute Genome Sequencing Center for Infectious Disease"/>
            <person name="Wu L."/>
            <person name="Ma J."/>
        </authorList>
    </citation>
    <scope>NUCLEOTIDE SEQUENCE [LARGE SCALE GENOMIC DNA]</scope>
    <source>
        <strain evidence="3">CCUG 46385</strain>
    </source>
</reference>
<evidence type="ECO:0000313" key="2">
    <source>
        <dbReference type="EMBL" id="MFC4803549.1"/>
    </source>
</evidence>
<keyword evidence="1" id="KW-1133">Transmembrane helix</keyword>
<feature type="transmembrane region" description="Helical" evidence="1">
    <location>
        <begin position="26"/>
        <end position="50"/>
    </location>
</feature>
<organism evidence="2 3">
    <name type="scientific">Filifactor villosus</name>
    <dbReference type="NCBI Taxonomy" id="29374"/>
    <lineage>
        <taxon>Bacteria</taxon>
        <taxon>Bacillati</taxon>
        <taxon>Bacillota</taxon>
        <taxon>Clostridia</taxon>
        <taxon>Peptostreptococcales</taxon>
        <taxon>Filifactoraceae</taxon>
        <taxon>Filifactor</taxon>
    </lineage>
</organism>
<dbReference type="EMBL" id="JBHSHL010000002">
    <property type="protein sequence ID" value="MFC4803549.1"/>
    <property type="molecule type" value="Genomic_DNA"/>
</dbReference>
<proteinExistence type="predicted"/>
<keyword evidence="1" id="KW-0812">Transmembrane</keyword>
<comment type="caution">
    <text evidence="2">The sequence shown here is derived from an EMBL/GenBank/DDBJ whole genome shotgun (WGS) entry which is preliminary data.</text>
</comment>
<protein>
    <submittedName>
        <fullName evidence="2">Uncharacterized protein</fullName>
    </submittedName>
</protein>
<dbReference type="RefSeq" id="WP_379786983.1">
    <property type="nucleotide sequence ID" value="NZ_JBHSHL010000002.1"/>
</dbReference>
<evidence type="ECO:0000313" key="3">
    <source>
        <dbReference type="Proteomes" id="UP001595916"/>
    </source>
</evidence>
<accession>A0ABV9QLH8</accession>
<dbReference type="Proteomes" id="UP001595916">
    <property type="component" value="Unassembled WGS sequence"/>
</dbReference>